<protein>
    <recommendedName>
        <fullName evidence="5">UreD-domain-containing protein</fullName>
    </recommendedName>
</protein>
<evidence type="ECO:0000256" key="2">
    <source>
        <dbReference type="ARBA" id="ARBA00023186"/>
    </source>
</evidence>
<evidence type="ECO:0000313" key="4">
    <source>
        <dbReference type="Proteomes" id="UP000054549"/>
    </source>
</evidence>
<organism evidence="3 4">
    <name type="scientific">Amanita muscaria (strain Koide BX008)</name>
    <dbReference type="NCBI Taxonomy" id="946122"/>
    <lineage>
        <taxon>Eukaryota</taxon>
        <taxon>Fungi</taxon>
        <taxon>Dikarya</taxon>
        <taxon>Basidiomycota</taxon>
        <taxon>Agaricomycotina</taxon>
        <taxon>Agaricomycetes</taxon>
        <taxon>Agaricomycetidae</taxon>
        <taxon>Agaricales</taxon>
        <taxon>Pluteineae</taxon>
        <taxon>Amanitaceae</taxon>
        <taxon>Amanita</taxon>
    </lineage>
</organism>
<dbReference type="GO" id="GO:0016151">
    <property type="term" value="F:nickel cation binding"/>
    <property type="evidence" value="ECO:0007669"/>
    <property type="project" value="InterPro"/>
</dbReference>
<accession>A0A0C2XQ83</accession>
<dbReference type="PANTHER" id="PTHR33643">
    <property type="entry name" value="UREASE ACCESSORY PROTEIN D"/>
    <property type="match status" value="1"/>
</dbReference>
<dbReference type="OrthoDB" id="5550464at2759"/>
<dbReference type="EMBL" id="KN818222">
    <property type="protein sequence ID" value="KIL71806.1"/>
    <property type="molecule type" value="Genomic_DNA"/>
</dbReference>
<dbReference type="FunCoup" id="A0A0C2XQ83">
    <property type="interactions" value="39"/>
</dbReference>
<dbReference type="PANTHER" id="PTHR33643:SF1">
    <property type="entry name" value="UREASE ACCESSORY PROTEIN D"/>
    <property type="match status" value="1"/>
</dbReference>
<gene>
    <name evidence="3" type="ORF">M378DRAFT_6485</name>
</gene>
<evidence type="ECO:0008006" key="5">
    <source>
        <dbReference type="Google" id="ProtNLM"/>
    </source>
</evidence>
<dbReference type="STRING" id="946122.A0A0C2XQ83"/>
<dbReference type="InterPro" id="IPR002669">
    <property type="entry name" value="UreD"/>
</dbReference>
<dbReference type="AlphaFoldDB" id="A0A0C2XQ83"/>
<sequence length="318" mass="35099">MTQSSFPIILAGSGRITVGNRGRDVALSELSSAYPLKLLSPRAVQSKVAVVYVLTYGGGLVGGDQLKLQADLEYETVLALLSQGSTKVFKTRPGHRLASVGRPSGSSATLPMPASNLTSQTFSFNIASRSTLALLMEPVTCFRSASYSQVQTFHLEDEQSSLVVIDWVTSGRKAIGEEWSFSRYYSCNEFWVGRRRIMRDVVLLEDDCEDRAGLGLPAKPLLKRMAPYGCYATVFFYGPKLTDTVAHLTKEYEAISIFKGRWPEKLLWSLSSVTPKEQTGAVLRVAAIETEMVKKWLSNALREMDKVIGADVYQRAFA</sequence>
<dbReference type="InParanoid" id="A0A0C2XQ83"/>
<keyword evidence="2" id="KW-0143">Chaperone</keyword>
<dbReference type="Pfam" id="PF01774">
    <property type="entry name" value="UreD"/>
    <property type="match status" value="1"/>
</dbReference>
<evidence type="ECO:0000313" key="3">
    <source>
        <dbReference type="EMBL" id="KIL71806.1"/>
    </source>
</evidence>
<dbReference type="HAMAP" id="MF_01384">
    <property type="entry name" value="UreD"/>
    <property type="match status" value="1"/>
</dbReference>
<reference evidence="3 4" key="1">
    <citation type="submission" date="2014-04" db="EMBL/GenBank/DDBJ databases">
        <title>Evolutionary Origins and Diversification of the Mycorrhizal Mutualists.</title>
        <authorList>
            <consortium name="DOE Joint Genome Institute"/>
            <consortium name="Mycorrhizal Genomics Consortium"/>
            <person name="Kohler A."/>
            <person name="Kuo A."/>
            <person name="Nagy L.G."/>
            <person name="Floudas D."/>
            <person name="Copeland A."/>
            <person name="Barry K.W."/>
            <person name="Cichocki N."/>
            <person name="Veneault-Fourrey C."/>
            <person name="LaButti K."/>
            <person name="Lindquist E.A."/>
            <person name="Lipzen A."/>
            <person name="Lundell T."/>
            <person name="Morin E."/>
            <person name="Murat C."/>
            <person name="Riley R."/>
            <person name="Ohm R."/>
            <person name="Sun H."/>
            <person name="Tunlid A."/>
            <person name="Henrissat B."/>
            <person name="Grigoriev I.V."/>
            <person name="Hibbett D.S."/>
            <person name="Martin F."/>
        </authorList>
    </citation>
    <scope>NUCLEOTIDE SEQUENCE [LARGE SCALE GENOMIC DNA]</scope>
    <source>
        <strain evidence="3 4">Koide BX008</strain>
    </source>
</reference>
<evidence type="ECO:0000256" key="1">
    <source>
        <dbReference type="ARBA" id="ARBA00007177"/>
    </source>
</evidence>
<dbReference type="HOGENOM" id="CLU_021703_1_1_1"/>
<keyword evidence="4" id="KW-1185">Reference proteome</keyword>
<comment type="similarity">
    <text evidence="1">Belongs to the UreD family.</text>
</comment>
<name>A0A0C2XQ83_AMAMK</name>
<dbReference type="Proteomes" id="UP000054549">
    <property type="component" value="Unassembled WGS sequence"/>
</dbReference>
<proteinExistence type="inferred from homology"/>